<feature type="non-terminal residue" evidence="1">
    <location>
        <position position="1"/>
    </location>
</feature>
<proteinExistence type="predicted"/>
<comment type="caution">
    <text evidence="1">The sequence shown here is derived from an EMBL/GenBank/DDBJ whole genome shotgun (WGS) entry which is preliminary data.</text>
</comment>
<evidence type="ECO:0000313" key="1">
    <source>
        <dbReference type="EMBL" id="CAG8822880.1"/>
    </source>
</evidence>
<reference evidence="1" key="1">
    <citation type="submission" date="2021-06" db="EMBL/GenBank/DDBJ databases">
        <authorList>
            <person name="Kallberg Y."/>
            <person name="Tangrot J."/>
            <person name="Rosling A."/>
        </authorList>
    </citation>
    <scope>NUCLEOTIDE SEQUENCE</scope>
    <source>
        <strain evidence="1">FL966</strain>
    </source>
</reference>
<protein>
    <submittedName>
        <fullName evidence="1">14792_t:CDS:1</fullName>
    </submittedName>
</protein>
<evidence type="ECO:0000313" key="2">
    <source>
        <dbReference type="Proteomes" id="UP000789759"/>
    </source>
</evidence>
<dbReference type="Proteomes" id="UP000789759">
    <property type="component" value="Unassembled WGS sequence"/>
</dbReference>
<keyword evidence="2" id="KW-1185">Reference proteome</keyword>
<name>A0A9N9PAU3_9GLOM</name>
<gene>
    <name evidence="1" type="ORF">CPELLU_LOCUS19860</name>
</gene>
<dbReference type="AlphaFoldDB" id="A0A9N9PAU3"/>
<sequence>VNLNKEDSIIKIEETSSESSNANKPSSEVWQYINKDPKNQFCKYSECNVVFSAKTSTASI</sequence>
<organism evidence="1 2">
    <name type="scientific">Cetraspora pellucida</name>
    <dbReference type="NCBI Taxonomy" id="1433469"/>
    <lineage>
        <taxon>Eukaryota</taxon>
        <taxon>Fungi</taxon>
        <taxon>Fungi incertae sedis</taxon>
        <taxon>Mucoromycota</taxon>
        <taxon>Glomeromycotina</taxon>
        <taxon>Glomeromycetes</taxon>
        <taxon>Diversisporales</taxon>
        <taxon>Gigasporaceae</taxon>
        <taxon>Cetraspora</taxon>
    </lineage>
</organism>
<dbReference type="EMBL" id="CAJVQA010052261">
    <property type="protein sequence ID" value="CAG8822880.1"/>
    <property type="molecule type" value="Genomic_DNA"/>
</dbReference>
<accession>A0A9N9PAU3</accession>